<comment type="caution">
    <text evidence="3">The sequence shown here is derived from an EMBL/GenBank/DDBJ whole genome shotgun (WGS) entry which is preliminary data.</text>
</comment>
<keyword evidence="1" id="KW-0812">Transmembrane</keyword>
<dbReference type="InterPro" id="IPR012551">
    <property type="entry name" value="DUF1707_SHOCT-like"/>
</dbReference>
<dbReference type="OrthoDB" id="3625082at2"/>
<dbReference type="Proteomes" id="UP000305546">
    <property type="component" value="Unassembled WGS sequence"/>
</dbReference>
<protein>
    <submittedName>
        <fullName evidence="3">DUF1707 domain-containing protein</fullName>
    </submittedName>
</protein>
<keyword evidence="1" id="KW-0472">Membrane</keyword>
<accession>A0A5C4M7B6</accession>
<sequence length="127" mass="14061">MTTQSRIRASDAERERIATRIQQASSEGRLTLAETEQRLGEVYAATYVDELAGFVADLPAEPVPPRRFAPPPLRVHAALVVLFSALLIAGWAASGVPFFWPIMPMFWLGLSLVVHAGVRYRRAVVPY</sequence>
<evidence type="ECO:0000259" key="2">
    <source>
        <dbReference type="Pfam" id="PF08044"/>
    </source>
</evidence>
<feature type="domain" description="DUF1707" evidence="2">
    <location>
        <begin position="7"/>
        <end position="59"/>
    </location>
</feature>
<gene>
    <name evidence="3" type="ORF">FG385_05885</name>
</gene>
<feature type="transmembrane region" description="Helical" evidence="1">
    <location>
        <begin position="73"/>
        <end position="92"/>
    </location>
</feature>
<dbReference type="EMBL" id="VDFW01000003">
    <property type="protein sequence ID" value="TNC28773.1"/>
    <property type="molecule type" value="Genomic_DNA"/>
</dbReference>
<evidence type="ECO:0000256" key="1">
    <source>
        <dbReference type="SAM" id="Phobius"/>
    </source>
</evidence>
<organism evidence="3 4">
    <name type="scientific">Amycolatopsis alkalitolerans</name>
    <dbReference type="NCBI Taxonomy" id="2547244"/>
    <lineage>
        <taxon>Bacteria</taxon>
        <taxon>Bacillati</taxon>
        <taxon>Actinomycetota</taxon>
        <taxon>Actinomycetes</taxon>
        <taxon>Pseudonocardiales</taxon>
        <taxon>Pseudonocardiaceae</taxon>
        <taxon>Amycolatopsis</taxon>
    </lineage>
</organism>
<feature type="transmembrane region" description="Helical" evidence="1">
    <location>
        <begin position="98"/>
        <end position="118"/>
    </location>
</feature>
<evidence type="ECO:0000313" key="3">
    <source>
        <dbReference type="EMBL" id="TNC28773.1"/>
    </source>
</evidence>
<dbReference type="Pfam" id="PF08044">
    <property type="entry name" value="DUF1707"/>
    <property type="match status" value="1"/>
</dbReference>
<keyword evidence="1" id="KW-1133">Transmembrane helix</keyword>
<dbReference type="RefSeq" id="WP_139095543.1">
    <property type="nucleotide sequence ID" value="NZ_VDFW01000003.1"/>
</dbReference>
<evidence type="ECO:0000313" key="4">
    <source>
        <dbReference type="Proteomes" id="UP000305546"/>
    </source>
</evidence>
<dbReference type="PANTHER" id="PTHR40763">
    <property type="entry name" value="MEMBRANE PROTEIN-RELATED"/>
    <property type="match status" value="1"/>
</dbReference>
<keyword evidence="4" id="KW-1185">Reference proteome</keyword>
<dbReference type="PANTHER" id="PTHR40763:SF4">
    <property type="entry name" value="DUF1707 DOMAIN-CONTAINING PROTEIN"/>
    <property type="match status" value="1"/>
</dbReference>
<name>A0A5C4M7B6_9PSEU</name>
<dbReference type="AlphaFoldDB" id="A0A5C4M7B6"/>
<reference evidence="3 4" key="1">
    <citation type="submission" date="2019-06" db="EMBL/GenBank/DDBJ databases">
        <title>Amycolatopsis alkalitolerans sp. nov., isolated from Gastrodia elata Blume.</title>
        <authorList>
            <person name="Narsing Rao M.P."/>
            <person name="Li W.J."/>
        </authorList>
    </citation>
    <scope>NUCLEOTIDE SEQUENCE [LARGE SCALE GENOMIC DNA]</scope>
    <source>
        <strain evidence="3 4">SYSUP0005</strain>
    </source>
</reference>
<proteinExistence type="predicted"/>